<evidence type="ECO:0000256" key="1">
    <source>
        <dbReference type="ARBA" id="ARBA00022737"/>
    </source>
</evidence>
<name>A0A6A6DQ39_9PEZI</name>
<dbReference type="PANTHER" id="PTHR10039">
    <property type="entry name" value="AMELOGENIN"/>
    <property type="match status" value="1"/>
</dbReference>
<evidence type="ECO:0000259" key="2">
    <source>
        <dbReference type="Pfam" id="PF24883"/>
    </source>
</evidence>
<keyword evidence="1" id="KW-0677">Repeat</keyword>
<dbReference type="Pfam" id="PF24883">
    <property type="entry name" value="NPHP3_N"/>
    <property type="match status" value="1"/>
</dbReference>
<feature type="domain" description="Nephrocystin 3-like N-terminal" evidence="2">
    <location>
        <begin position="5"/>
        <end position="46"/>
    </location>
</feature>
<protein>
    <recommendedName>
        <fullName evidence="2">Nephrocystin 3-like N-terminal domain-containing protein</fullName>
    </recommendedName>
</protein>
<keyword evidence="4" id="KW-1185">Reference proteome</keyword>
<organism evidence="3 4">
    <name type="scientific">Zopfia rhizophila CBS 207.26</name>
    <dbReference type="NCBI Taxonomy" id="1314779"/>
    <lineage>
        <taxon>Eukaryota</taxon>
        <taxon>Fungi</taxon>
        <taxon>Dikarya</taxon>
        <taxon>Ascomycota</taxon>
        <taxon>Pezizomycotina</taxon>
        <taxon>Dothideomycetes</taxon>
        <taxon>Dothideomycetes incertae sedis</taxon>
        <taxon>Zopfiaceae</taxon>
        <taxon>Zopfia</taxon>
    </lineage>
</organism>
<dbReference type="OrthoDB" id="5421599at2759"/>
<dbReference type="EMBL" id="ML994662">
    <property type="protein sequence ID" value="KAF2179766.1"/>
    <property type="molecule type" value="Genomic_DNA"/>
</dbReference>
<evidence type="ECO:0000313" key="3">
    <source>
        <dbReference type="EMBL" id="KAF2179766.1"/>
    </source>
</evidence>
<evidence type="ECO:0000313" key="4">
    <source>
        <dbReference type="Proteomes" id="UP000800200"/>
    </source>
</evidence>
<dbReference type="Proteomes" id="UP000800200">
    <property type="component" value="Unassembled WGS sequence"/>
</dbReference>
<reference evidence="3" key="1">
    <citation type="journal article" date="2020" name="Stud. Mycol.">
        <title>101 Dothideomycetes genomes: a test case for predicting lifestyles and emergence of pathogens.</title>
        <authorList>
            <person name="Haridas S."/>
            <person name="Albert R."/>
            <person name="Binder M."/>
            <person name="Bloem J."/>
            <person name="Labutti K."/>
            <person name="Salamov A."/>
            <person name="Andreopoulos B."/>
            <person name="Baker S."/>
            <person name="Barry K."/>
            <person name="Bills G."/>
            <person name="Bluhm B."/>
            <person name="Cannon C."/>
            <person name="Castanera R."/>
            <person name="Culley D."/>
            <person name="Daum C."/>
            <person name="Ezra D."/>
            <person name="Gonzalez J."/>
            <person name="Henrissat B."/>
            <person name="Kuo A."/>
            <person name="Liang C."/>
            <person name="Lipzen A."/>
            <person name="Lutzoni F."/>
            <person name="Magnuson J."/>
            <person name="Mondo S."/>
            <person name="Nolan M."/>
            <person name="Ohm R."/>
            <person name="Pangilinan J."/>
            <person name="Park H.-J."/>
            <person name="Ramirez L."/>
            <person name="Alfaro M."/>
            <person name="Sun H."/>
            <person name="Tritt A."/>
            <person name="Yoshinaga Y."/>
            <person name="Zwiers L.-H."/>
            <person name="Turgeon B."/>
            <person name="Goodwin S."/>
            <person name="Spatafora J."/>
            <person name="Crous P."/>
            <person name="Grigoriev I."/>
        </authorList>
    </citation>
    <scope>NUCLEOTIDE SEQUENCE</scope>
    <source>
        <strain evidence="3">CBS 207.26</strain>
    </source>
</reference>
<proteinExistence type="predicted"/>
<dbReference type="InterPro" id="IPR056884">
    <property type="entry name" value="NPHP3-like_N"/>
</dbReference>
<gene>
    <name evidence="3" type="ORF">K469DRAFT_295663</name>
</gene>
<accession>A0A6A6DQ39</accession>
<dbReference type="PANTHER" id="PTHR10039:SF14">
    <property type="entry name" value="NACHT DOMAIN-CONTAINING PROTEIN"/>
    <property type="match status" value="1"/>
</dbReference>
<sequence length="413" mass="47804">MSILLYFVIDALDECDDDRNIQVILSLFAEARSLERVQLRIFMTSRPEIPIRYGVQELPDVEHQDFILHNIAQEIVDDDISKFLEQHLKIIRRECQLAVDWPGAHDIRRLVQSANGLFIWAATACRFIRRGKLFAADQLSIILKDDYVTDYSTDETSTTDSAITPEKQLDKIYITVLKYSAPKYRKSVRKKWYKVLKETIGSIILLFSPLSANSLVKLPHATKQGIYQTLDSLHALLDIPEDQNRPLRLHHPSFRDFLLDQRRCNDPNLWVDEKRAHQTLADNCIRLMSNSLKQDICRVDAPGVLVTGTESSRVEECLPPEVQYACIYWSQHVKKSGTKLCDNDQVHQFLKAHLLHWLEALSWMRKVSEGIYAINYLEPKCSSKPTMLRIENYPTILLFRLAIVPVYTHLSMI</sequence>
<dbReference type="AlphaFoldDB" id="A0A6A6DQ39"/>